<dbReference type="PANTHER" id="PTHR10655">
    <property type="entry name" value="LYSOPHOSPHOLIPASE-RELATED"/>
    <property type="match status" value="1"/>
</dbReference>
<dbReference type="InterPro" id="IPR029058">
    <property type="entry name" value="AB_hydrolase_fold"/>
</dbReference>
<dbReference type="GO" id="GO:0052689">
    <property type="term" value="F:carboxylic ester hydrolase activity"/>
    <property type="evidence" value="ECO:0007669"/>
    <property type="project" value="TreeGrafter"/>
</dbReference>
<evidence type="ECO:0000256" key="1">
    <source>
        <dbReference type="ARBA" id="ARBA00006499"/>
    </source>
</evidence>
<dbReference type="Pfam" id="PF02230">
    <property type="entry name" value="Abhydrolase_2"/>
    <property type="match status" value="2"/>
</dbReference>
<organism evidence="3 4">
    <name type="scientific">Peltaster fructicola</name>
    <dbReference type="NCBI Taxonomy" id="286661"/>
    <lineage>
        <taxon>Eukaryota</taxon>
        <taxon>Fungi</taxon>
        <taxon>Dikarya</taxon>
        <taxon>Ascomycota</taxon>
        <taxon>Pezizomycotina</taxon>
        <taxon>Dothideomycetes</taxon>
        <taxon>Dothideomycetes incertae sedis</taxon>
        <taxon>Peltaster</taxon>
    </lineage>
</organism>
<proteinExistence type="inferred from homology"/>
<dbReference type="GO" id="GO:0008474">
    <property type="term" value="F:palmitoyl-(protein) hydrolase activity"/>
    <property type="evidence" value="ECO:0007669"/>
    <property type="project" value="TreeGrafter"/>
</dbReference>
<name>A0A6H0XYW5_9PEZI</name>
<dbReference type="OrthoDB" id="2418081at2759"/>
<feature type="domain" description="Phospholipase/carboxylesterase/thioesterase" evidence="2">
    <location>
        <begin position="5"/>
        <end position="159"/>
    </location>
</feature>
<dbReference type="AlphaFoldDB" id="A0A6H0XYW5"/>
<evidence type="ECO:0000313" key="3">
    <source>
        <dbReference type="EMBL" id="QIW99609.1"/>
    </source>
</evidence>
<dbReference type="EMBL" id="CP051141">
    <property type="protein sequence ID" value="QIW99609.1"/>
    <property type="molecule type" value="Genomic_DNA"/>
</dbReference>
<evidence type="ECO:0000313" key="4">
    <source>
        <dbReference type="Proteomes" id="UP000503462"/>
    </source>
</evidence>
<sequence length="272" mass="30210">MSADTVTIEPTARHTHTVIFLHGRGSNAADFATEFFHTPDSSTDKTLFEKLPTVKWILPTATSRYSPVFQETLHEWFDVRSLTDPQQLRDTQIEGLTESCARILKIIEKETETILSNKIFLGGISQGCATAIHTLMAADRTFAGFIGVAGWLPFLAEVQAISKVEANARPDAFLSLYTDSFDSLDGALLERATSSGNGFVKTPVWLCHGTDDGVVDVRLGRELRDVLTELGTDVTWRTDDRCGHWIKVPEAMNEMEAFIRRQIALEEQSTSS</sequence>
<accession>A0A6H0XYW5</accession>
<dbReference type="PANTHER" id="PTHR10655:SF63">
    <property type="entry name" value="PHOSPHOLIPASE_CARBOXYLESTERASE_THIOESTERASE DOMAIN-CONTAINING PROTEIN"/>
    <property type="match status" value="1"/>
</dbReference>
<feature type="domain" description="Phospholipase/carboxylesterase/thioesterase" evidence="2">
    <location>
        <begin position="197"/>
        <end position="261"/>
    </location>
</feature>
<protein>
    <recommendedName>
        <fullName evidence="2">Phospholipase/carboxylesterase/thioesterase domain-containing protein</fullName>
    </recommendedName>
</protein>
<dbReference type="Gene3D" id="3.40.50.1820">
    <property type="entry name" value="alpha/beta hydrolase"/>
    <property type="match status" value="1"/>
</dbReference>
<dbReference type="InterPro" id="IPR003140">
    <property type="entry name" value="PLipase/COase/thioEstase"/>
</dbReference>
<dbReference type="Proteomes" id="UP000503462">
    <property type="component" value="Chromosome 3"/>
</dbReference>
<keyword evidence="4" id="KW-1185">Reference proteome</keyword>
<dbReference type="SUPFAM" id="SSF53474">
    <property type="entry name" value="alpha/beta-Hydrolases"/>
    <property type="match status" value="1"/>
</dbReference>
<dbReference type="GO" id="GO:0005737">
    <property type="term" value="C:cytoplasm"/>
    <property type="evidence" value="ECO:0007669"/>
    <property type="project" value="TreeGrafter"/>
</dbReference>
<dbReference type="InterPro" id="IPR050565">
    <property type="entry name" value="LYPA1-2/EST-like"/>
</dbReference>
<gene>
    <name evidence="3" type="ORF">AMS68_005127</name>
</gene>
<comment type="similarity">
    <text evidence="1">Belongs to the AB hydrolase superfamily. AB hydrolase 2 family.</text>
</comment>
<reference evidence="3 4" key="1">
    <citation type="journal article" date="2016" name="Sci. Rep.">
        <title>Peltaster fructicola genome reveals evolution from an invasive phytopathogen to an ectophytic parasite.</title>
        <authorList>
            <person name="Xu C."/>
            <person name="Chen H."/>
            <person name="Gleason M.L."/>
            <person name="Xu J.R."/>
            <person name="Liu H."/>
            <person name="Zhang R."/>
            <person name="Sun G."/>
        </authorList>
    </citation>
    <scope>NUCLEOTIDE SEQUENCE [LARGE SCALE GENOMIC DNA]</scope>
    <source>
        <strain evidence="3 4">LNHT1506</strain>
    </source>
</reference>
<evidence type="ECO:0000259" key="2">
    <source>
        <dbReference type="Pfam" id="PF02230"/>
    </source>
</evidence>